<organism evidence="1 2">
    <name type="scientific">Dendrobium nobile</name>
    <name type="common">Orchid</name>
    <dbReference type="NCBI Taxonomy" id="94219"/>
    <lineage>
        <taxon>Eukaryota</taxon>
        <taxon>Viridiplantae</taxon>
        <taxon>Streptophyta</taxon>
        <taxon>Embryophyta</taxon>
        <taxon>Tracheophyta</taxon>
        <taxon>Spermatophyta</taxon>
        <taxon>Magnoliopsida</taxon>
        <taxon>Liliopsida</taxon>
        <taxon>Asparagales</taxon>
        <taxon>Orchidaceae</taxon>
        <taxon>Epidendroideae</taxon>
        <taxon>Malaxideae</taxon>
        <taxon>Dendrobiinae</taxon>
        <taxon>Dendrobium</taxon>
    </lineage>
</organism>
<dbReference type="EMBL" id="JAGYWB010000014">
    <property type="protein sequence ID" value="KAI0498677.1"/>
    <property type="molecule type" value="Genomic_DNA"/>
</dbReference>
<dbReference type="PANTHER" id="PTHR47703:SF2">
    <property type="entry name" value="D-AMINOACID AMINOTRANSFERASE-LIKE PLP-DEPENDENT ENZYMES SUPERFAMILY PROTEIN"/>
    <property type="match status" value="1"/>
</dbReference>
<dbReference type="GO" id="GO:0003824">
    <property type="term" value="F:catalytic activity"/>
    <property type="evidence" value="ECO:0007669"/>
    <property type="project" value="InterPro"/>
</dbReference>
<dbReference type="Proteomes" id="UP000829196">
    <property type="component" value="Unassembled WGS sequence"/>
</dbReference>
<comment type="caution">
    <text evidence="1">The sequence shown here is derived from an EMBL/GenBank/DDBJ whole genome shotgun (WGS) entry which is preliminary data.</text>
</comment>
<sequence>MATSFSAASRFLVVNGVPQADDVPPVSNLLESLAGVYTTTRTQGNASLLLFWERHLRRLSNSARILANHRPDIFRVQAPVDLSAIRPLVDESLQVGLGFALAERVRRAEVVEEFTELAVTVLICNGGVSGSSALDLYLHIGFYVPPVFGAAGARLALAGRGRDVAEAKYSQWARIRKDMERMRPPMVSELLLSNDGDRLLEGSVTNFFVVCKVVGDKADDSTYDLEKAPSFVVQTAPLSDGVLPGVIRQLVIEVCSSIGIPLREVAPSWSSHELWKESFITSGLRLVQHVESIQIPTCKDFHLRSWNEVSWVTKRFEGVGLVTSQIQKEIIARTYAEGYLINNIPCMLMNSLFLCSLSLFVLQVEASVVKDVEEAIGVEGRLNAKAGEEFIQKFRVEHNARNENLTTKDEDVRNVKCPTLNDLIGFLILFGSKSKDLNIYSIDNLFGSLIAYEQGVSQRKIDASEPRREKNIALKVEELESEYSQLEDEDDITLMTRQFRSFLKRKQKRHQ</sequence>
<dbReference type="InterPro" id="IPR036038">
    <property type="entry name" value="Aminotransferase-like"/>
</dbReference>
<dbReference type="SUPFAM" id="SSF56752">
    <property type="entry name" value="D-aminoacid aminotransferase-like PLP-dependent enzymes"/>
    <property type="match status" value="1"/>
</dbReference>
<evidence type="ECO:0000313" key="1">
    <source>
        <dbReference type="EMBL" id="KAI0498677.1"/>
    </source>
</evidence>
<dbReference type="Pfam" id="PF01063">
    <property type="entry name" value="Aminotran_4"/>
    <property type="match status" value="1"/>
</dbReference>
<dbReference type="Gene3D" id="3.20.10.10">
    <property type="entry name" value="D-amino Acid Aminotransferase, subunit A, domain 2"/>
    <property type="match status" value="1"/>
</dbReference>
<gene>
    <name evidence="1" type="ORF">KFK09_019567</name>
</gene>
<dbReference type="SMR" id="A0A8T3ARB6"/>
<proteinExistence type="predicted"/>
<keyword evidence="2" id="KW-1185">Reference proteome</keyword>
<protein>
    <submittedName>
        <fullName evidence="1">Uncharacterized protein</fullName>
    </submittedName>
</protein>
<name>A0A8T3ARB6_DENNO</name>
<accession>A0A8T3ARB6</accession>
<dbReference type="InterPro" id="IPR043132">
    <property type="entry name" value="BCAT-like_C"/>
</dbReference>
<dbReference type="OrthoDB" id="59470at2759"/>
<evidence type="ECO:0000313" key="2">
    <source>
        <dbReference type="Proteomes" id="UP000829196"/>
    </source>
</evidence>
<dbReference type="InterPro" id="IPR001544">
    <property type="entry name" value="Aminotrans_IV"/>
</dbReference>
<dbReference type="PANTHER" id="PTHR47703">
    <property type="entry name" value="D-AMINOACID AMINOTRANSFERASE-LIKE PLP-DEPENDENT ENZYMES SUPERFAMILY PROTEIN"/>
    <property type="match status" value="1"/>
</dbReference>
<dbReference type="AlphaFoldDB" id="A0A8T3ARB6"/>
<reference evidence="1" key="1">
    <citation type="journal article" date="2022" name="Front. Genet.">
        <title>Chromosome-Scale Assembly of the Dendrobium nobile Genome Provides Insights Into the Molecular Mechanism of the Biosynthesis of the Medicinal Active Ingredient of Dendrobium.</title>
        <authorList>
            <person name="Xu Q."/>
            <person name="Niu S.-C."/>
            <person name="Li K.-L."/>
            <person name="Zheng P.-J."/>
            <person name="Zhang X.-J."/>
            <person name="Jia Y."/>
            <person name="Liu Y."/>
            <person name="Niu Y.-X."/>
            <person name="Yu L.-H."/>
            <person name="Chen D.-F."/>
            <person name="Zhang G.-Q."/>
        </authorList>
    </citation>
    <scope>NUCLEOTIDE SEQUENCE</scope>
    <source>
        <tissue evidence="1">Leaf</tissue>
    </source>
</reference>